<dbReference type="InterPro" id="IPR013955">
    <property type="entry name" value="Rep_factor-A_C"/>
</dbReference>
<dbReference type="Pfam" id="PF08646">
    <property type="entry name" value="Rep_fac-A_C"/>
    <property type="match status" value="1"/>
</dbReference>
<dbReference type="CDD" id="cd04480">
    <property type="entry name" value="RPA1_DBD_A_like"/>
    <property type="match status" value="1"/>
</dbReference>
<dbReference type="AlphaFoldDB" id="A0ABD3BX24"/>
<dbReference type="Proteomes" id="UP001632038">
    <property type="component" value="Unassembled WGS sequence"/>
</dbReference>
<comment type="caution">
    <text evidence="4">The sequence shown here is derived from an EMBL/GenBank/DDBJ whole genome shotgun (WGS) entry which is preliminary data.</text>
</comment>
<dbReference type="Gene3D" id="2.40.50.140">
    <property type="entry name" value="Nucleic acid-binding proteins"/>
    <property type="match status" value="3"/>
</dbReference>
<evidence type="ECO:0000313" key="5">
    <source>
        <dbReference type="Proteomes" id="UP001632038"/>
    </source>
</evidence>
<protein>
    <submittedName>
        <fullName evidence="4">Uncharacterized protein</fullName>
    </submittedName>
</protein>
<dbReference type="Pfam" id="PF02721">
    <property type="entry name" value="DUF223"/>
    <property type="match status" value="1"/>
</dbReference>
<name>A0ABD3BX24_9LAMI</name>
<dbReference type="InterPro" id="IPR012340">
    <property type="entry name" value="NA-bd_OB-fold"/>
</dbReference>
<evidence type="ECO:0000256" key="1">
    <source>
        <dbReference type="SAM" id="MobiDB-lite"/>
    </source>
</evidence>
<proteinExistence type="predicted"/>
<sequence length="518" mass="59379">MALFSLLSEIDSRKTSWAIKARVVRLYREPLFKRPEEIGSIEMVIHDSTGQRIHVSMKANIMDNLEKKIDEGSVYIIKNFLVVEDKNTLKTTTNRYRLILFRATHMKVIEDTEFPYHMHNFRNFNQLSPDNEIDEHQLIDVMGRIVSYKQPSNVFGLSSKRMDFCIDDNEGRQLSCSLWSEYVDDLFPILENSEDKSVVISILFAKVSRFRDDIKISNISNVTKVTINGEGDNFIDLKKNLKITDNGWSKKVLTDSNYEIYDAIVKRNSRFRTLGFLNNLHDDGLYWVEATIVDIITTKGCWFLACKKCERKRVLDEITRRCIYCHTENFFDAFRFQMDVMVVDKTGSATLSMPNSACVNLIGKCASEIKEIYGDSTGSIPNVIEDALINKKALFEVRISSDRSIAQGDHHTVARIALDEELMYIYEEIYGKRETPTNDHATHGTLGDGKGEKEKQQQTDDGENEAVHGRADAENIEGENTDVDAGNIEEYNTDAASEDGTHVTHNLMRRRIMLKKEK</sequence>
<evidence type="ECO:0000259" key="3">
    <source>
        <dbReference type="Pfam" id="PF08646"/>
    </source>
</evidence>
<dbReference type="CDD" id="cd04481">
    <property type="entry name" value="RPA1_DBD_B_like"/>
    <property type="match status" value="1"/>
</dbReference>
<feature type="domain" description="Replication factor A C-terminal" evidence="3">
    <location>
        <begin position="289"/>
        <end position="403"/>
    </location>
</feature>
<feature type="domain" description="Replication protein A 70 kDa DNA-binding subunit B/D first OB fold" evidence="2">
    <location>
        <begin position="4"/>
        <end position="106"/>
    </location>
</feature>
<dbReference type="PANTHER" id="PTHR47165:SF4">
    <property type="entry name" value="OS03G0429900 PROTEIN"/>
    <property type="match status" value="1"/>
</dbReference>
<accession>A0ABD3BX24</accession>
<feature type="region of interest" description="Disordered" evidence="1">
    <location>
        <begin position="435"/>
        <end position="485"/>
    </location>
</feature>
<gene>
    <name evidence="4" type="ORF">CASFOL_036403</name>
</gene>
<feature type="compositionally biased region" description="Basic and acidic residues" evidence="1">
    <location>
        <begin position="449"/>
        <end position="458"/>
    </location>
</feature>
<evidence type="ECO:0000259" key="2">
    <source>
        <dbReference type="Pfam" id="PF02721"/>
    </source>
</evidence>
<dbReference type="InterPro" id="IPR003871">
    <property type="entry name" value="RFA1B/D_OB_1st"/>
</dbReference>
<reference evidence="5" key="1">
    <citation type="journal article" date="2024" name="IScience">
        <title>Strigolactones Initiate the Formation of Haustorium-like Structures in Castilleja.</title>
        <authorList>
            <person name="Buerger M."/>
            <person name="Peterson D."/>
            <person name="Chory J."/>
        </authorList>
    </citation>
    <scope>NUCLEOTIDE SEQUENCE [LARGE SCALE GENOMIC DNA]</scope>
</reference>
<dbReference type="EMBL" id="JAVIJP010000066">
    <property type="protein sequence ID" value="KAL3621491.1"/>
    <property type="molecule type" value="Genomic_DNA"/>
</dbReference>
<organism evidence="4 5">
    <name type="scientific">Castilleja foliolosa</name>
    <dbReference type="NCBI Taxonomy" id="1961234"/>
    <lineage>
        <taxon>Eukaryota</taxon>
        <taxon>Viridiplantae</taxon>
        <taxon>Streptophyta</taxon>
        <taxon>Embryophyta</taxon>
        <taxon>Tracheophyta</taxon>
        <taxon>Spermatophyta</taxon>
        <taxon>Magnoliopsida</taxon>
        <taxon>eudicotyledons</taxon>
        <taxon>Gunneridae</taxon>
        <taxon>Pentapetalae</taxon>
        <taxon>asterids</taxon>
        <taxon>lamiids</taxon>
        <taxon>Lamiales</taxon>
        <taxon>Orobanchaceae</taxon>
        <taxon>Pedicularideae</taxon>
        <taxon>Castillejinae</taxon>
        <taxon>Castilleja</taxon>
    </lineage>
</organism>
<keyword evidence="5" id="KW-1185">Reference proteome</keyword>
<dbReference type="SUPFAM" id="SSF50249">
    <property type="entry name" value="Nucleic acid-binding proteins"/>
    <property type="match status" value="3"/>
</dbReference>
<evidence type="ECO:0000313" key="4">
    <source>
        <dbReference type="EMBL" id="KAL3621491.1"/>
    </source>
</evidence>
<dbReference type="PANTHER" id="PTHR47165">
    <property type="entry name" value="OS03G0429900 PROTEIN"/>
    <property type="match status" value="1"/>
</dbReference>